<dbReference type="Gene3D" id="1.10.418.10">
    <property type="entry name" value="Calponin-like domain"/>
    <property type="match status" value="1"/>
</dbReference>
<dbReference type="InterPro" id="IPR000557">
    <property type="entry name" value="Calponin_repeat"/>
</dbReference>
<dbReference type="SUPFAM" id="SSF47576">
    <property type="entry name" value="Calponin-homology domain, CH-domain"/>
    <property type="match status" value="1"/>
</dbReference>
<comment type="similarity">
    <text evidence="1 2">Belongs to the calponin family.</text>
</comment>
<dbReference type="Proteomes" id="UP001642483">
    <property type="component" value="Unassembled WGS sequence"/>
</dbReference>
<protein>
    <recommendedName>
        <fullName evidence="2">Transgelin</fullName>
    </recommendedName>
</protein>
<accession>A0ABP0FI59</accession>
<sequence>MADRPKGYGFSREAGAKLDAKYMPDDENVVVAWMESILDERPPECGRKAFQAWLKDGIILCRLMDEIESGACKKYHDPITGANAAMRKIREMENISLFLKAVTEYGVSKTDLFQTVDLYENQNMAQVLTTLMQLSSHSMKKGYEGPNIGVKIADKNVRGHDEQTLREGRSVIGLQMGTNQVASQQGMTPYGLGRQIAPTK</sequence>
<feature type="domain" description="Calponin-homology (CH)" evidence="3">
    <location>
        <begin position="24"/>
        <end position="139"/>
    </location>
</feature>
<dbReference type="PROSITE" id="PS01052">
    <property type="entry name" value="CALPONIN_1"/>
    <property type="match status" value="1"/>
</dbReference>
<proteinExistence type="inferred from homology"/>
<evidence type="ECO:0000313" key="4">
    <source>
        <dbReference type="EMBL" id="CAK8677748.1"/>
    </source>
</evidence>
<dbReference type="PROSITE" id="PS50021">
    <property type="entry name" value="CH"/>
    <property type="match status" value="1"/>
</dbReference>
<comment type="caution">
    <text evidence="4">The sequence shown here is derived from an EMBL/GenBank/DDBJ whole genome shotgun (WGS) entry which is preliminary data.</text>
</comment>
<dbReference type="Pfam" id="PF00402">
    <property type="entry name" value="Calponin"/>
    <property type="match status" value="1"/>
</dbReference>
<keyword evidence="5" id="KW-1185">Reference proteome</keyword>
<dbReference type="SMART" id="SM00033">
    <property type="entry name" value="CH"/>
    <property type="match status" value="1"/>
</dbReference>
<reference evidence="4 5" key="1">
    <citation type="submission" date="2024-02" db="EMBL/GenBank/DDBJ databases">
        <authorList>
            <person name="Daric V."/>
            <person name="Darras S."/>
        </authorList>
    </citation>
    <scope>NUCLEOTIDE SEQUENCE [LARGE SCALE GENOMIC DNA]</scope>
</reference>
<dbReference type="PRINTS" id="PR00888">
    <property type="entry name" value="SM22CALPONIN"/>
</dbReference>
<evidence type="ECO:0000256" key="2">
    <source>
        <dbReference type="RuleBase" id="RU361224"/>
    </source>
</evidence>
<evidence type="ECO:0000259" key="3">
    <source>
        <dbReference type="PROSITE" id="PS50021"/>
    </source>
</evidence>
<name>A0ABP0FI59_CLALP</name>
<dbReference type="InterPro" id="IPR001715">
    <property type="entry name" value="CH_dom"/>
</dbReference>
<dbReference type="PANTHER" id="PTHR47385">
    <property type="entry name" value="CALPONIN"/>
    <property type="match status" value="1"/>
</dbReference>
<evidence type="ECO:0000313" key="5">
    <source>
        <dbReference type="Proteomes" id="UP001642483"/>
    </source>
</evidence>
<dbReference type="InterPro" id="IPR050606">
    <property type="entry name" value="Calponin-like"/>
</dbReference>
<gene>
    <name evidence="4" type="ORF">CVLEPA_LOCUS7745</name>
</gene>
<dbReference type="InterPro" id="IPR036872">
    <property type="entry name" value="CH_dom_sf"/>
</dbReference>
<dbReference type="PROSITE" id="PS51122">
    <property type="entry name" value="CALPONIN_2"/>
    <property type="match status" value="1"/>
</dbReference>
<dbReference type="EMBL" id="CAWYQH010000046">
    <property type="protein sequence ID" value="CAK8677748.1"/>
    <property type="molecule type" value="Genomic_DNA"/>
</dbReference>
<dbReference type="Pfam" id="PF00307">
    <property type="entry name" value="CH"/>
    <property type="match status" value="1"/>
</dbReference>
<dbReference type="InterPro" id="IPR003096">
    <property type="entry name" value="SM22_calponin"/>
</dbReference>
<evidence type="ECO:0000256" key="1">
    <source>
        <dbReference type="ARBA" id="ARBA00009631"/>
    </source>
</evidence>
<dbReference type="PANTHER" id="PTHR47385:SF18">
    <property type="entry name" value="CALPONIN"/>
    <property type="match status" value="1"/>
</dbReference>
<organism evidence="4 5">
    <name type="scientific">Clavelina lepadiformis</name>
    <name type="common">Light-bulb sea squirt</name>
    <name type="synonym">Ascidia lepadiformis</name>
    <dbReference type="NCBI Taxonomy" id="159417"/>
    <lineage>
        <taxon>Eukaryota</taxon>
        <taxon>Metazoa</taxon>
        <taxon>Chordata</taxon>
        <taxon>Tunicata</taxon>
        <taxon>Ascidiacea</taxon>
        <taxon>Aplousobranchia</taxon>
        <taxon>Clavelinidae</taxon>
        <taxon>Clavelina</taxon>
    </lineage>
</organism>